<gene>
    <name evidence="1" type="ORF">SAMN05216266_14022</name>
</gene>
<organism evidence="1 2">
    <name type="scientific">Amycolatopsis marina</name>
    <dbReference type="NCBI Taxonomy" id="490629"/>
    <lineage>
        <taxon>Bacteria</taxon>
        <taxon>Bacillati</taxon>
        <taxon>Actinomycetota</taxon>
        <taxon>Actinomycetes</taxon>
        <taxon>Pseudonocardiales</taxon>
        <taxon>Pseudonocardiaceae</taxon>
        <taxon>Amycolatopsis</taxon>
    </lineage>
</organism>
<dbReference type="RefSeq" id="WP_264082894.1">
    <property type="nucleotide sequence ID" value="NZ_FOKG01000040.1"/>
</dbReference>
<name>A0A1I1CQ14_9PSEU</name>
<sequence length="44" mass="4831">MTGPDAFLTALTALDLPPEWQVEVAIRPRRRKTGIQVNPEAAPC</sequence>
<proteinExistence type="predicted"/>
<protein>
    <submittedName>
        <fullName evidence="1">Uncharacterized protein</fullName>
    </submittedName>
</protein>
<dbReference type="STRING" id="490629.SAMN05216266_14022"/>
<dbReference type="EMBL" id="FOKG01000040">
    <property type="protein sequence ID" value="SFB64126.1"/>
    <property type="molecule type" value="Genomic_DNA"/>
</dbReference>
<accession>A0A1I1CQ14</accession>
<evidence type="ECO:0000313" key="1">
    <source>
        <dbReference type="EMBL" id="SFB64126.1"/>
    </source>
</evidence>
<keyword evidence="2" id="KW-1185">Reference proteome</keyword>
<reference evidence="2" key="1">
    <citation type="submission" date="2016-10" db="EMBL/GenBank/DDBJ databases">
        <authorList>
            <person name="Varghese N."/>
            <person name="Submissions S."/>
        </authorList>
    </citation>
    <scope>NUCLEOTIDE SEQUENCE [LARGE SCALE GENOMIC DNA]</scope>
    <source>
        <strain evidence="2">CGMCC 4.3568</strain>
    </source>
</reference>
<evidence type="ECO:0000313" key="2">
    <source>
        <dbReference type="Proteomes" id="UP000243799"/>
    </source>
</evidence>
<dbReference type="Proteomes" id="UP000243799">
    <property type="component" value="Unassembled WGS sequence"/>
</dbReference>
<dbReference type="AlphaFoldDB" id="A0A1I1CQ14"/>